<dbReference type="EMBL" id="GL883094">
    <property type="protein sequence ID" value="EGG10752.1"/>
    <property type="molecule type" value="Genomic_DNA"/>
</dbReference>
<dbReference type="GO" id="GO:0004866">
    <property type="term" value="F:endopeptidase inhibitor activity"/>
    <property type="evidence" value="ECO:0007669"/>
    <property type="project" value="UniProtKB-ARBA"/>
</dbReference>
<name>F4RAN8_MELLP</name>
<evidence type="ECO:0000259" key="3">
    <source>
        <dbReference type="Pfam" id="PF05922"/>
    </source>
</evidence>
<dbReference type="FunFam" id="3.30.70.80:FF:000005">
    <property type="entry name" value="Proteinase inhibitor I2B"/>
    <property type="match status" value="1"/>
</dbReference>
<dbReference type="Pfam" id="PF05922">
    <property type="entry name" value="Inhibitor_I9"/>
    <property type="match status" value="1"/>
</dbReference>
<dbReference type="InterPro" id="IPR010259">
    <property type="entry name" value="S8pro/Inhibitor_I9"/>
</dbReference>
<dbReference type="InterPro" id="IPR037045">
    <property type="entry name" value="S8pro/Inhibitor_I9_sf"/>
</dbReference>
<evidence type="ECO:0000256" key="1">
    <source>
        <dbReference type="ARBA" id="ARBA00038069"/>
    </source>
</evidence>
<sequence>MTNNHQNLDPSTSLSTTSGISPLYSASASIDKLSESITFGTTMGGTTEAANSQDTRDYIITFKAETTTEELDKYEKDILSKGGKIRHKYDSTIMKGFAVSVPANSLQALSDNPGIQNVEPDQVVTTQ</sequence>
<dbReference type="GeneID" id="18931693"/>
<dbReference type="KEGG" id="mlr:MELLADRAFT_70982"/>
<dbReference type="Proteomes" id="UP000001072">
    <property type="component" value="Unassembled WGS sequence"/>
</dbReference>
<accession>F4RAN8</accession>
<dbReference type="InterPro" id="IPR052471">
    <property type="entry name" value="PBI_I9"/>
</dbReference>
<feature type="region of interest" description="Disordered" evidence="2">
    <location>
        <begin position="108"/>
        <end position="127"/>
    </location>
</feature>
<dbReference type="AlphaFoldDB" id="F4RAN8"/>
<evidence type="ECO:0000313" key="5">
    <source>
        <dbReference type="Proteomes" id="UP000001072"/>
    </source>
</evidence>
<feature type="domain" description="Inhibitor I9" evidence="3">
    <location>
        <begin position="58"/>
        <end position="126"/>
    </location>
</feature>
<dbReference type="Gene3D" id="3.30.70.80">
    <property type="entry name" value="Peptidase S8 propeptide/proteinase inhibitor I9"/>
    <property type="match status" value="1"/>
</dbReference>
<feature type="non-terminal residue" evidence="4">
    <location>
        <position position="1"/>
    </location>
</feature>
<proteinExistence type="inferred from homology"/>
<dbReference type="MEROPS" id="I09.003"/>
<reference evidence="5" key="1">
    <citation type="journal article" date="2011" name="Proc. Natl. Acad. Sci. U.S.A.">
        <title>Obligate biotrophy features unraveled by the genomic analysis of rust fungi.</title>
        <authorList>
            <person name="Duplessis S."/>
            <person name="Cuomo C.A."/>
            <person name="Lin Y.-C."/>
            <person name="Aerts A."/>
            <person name="Tisserant E."/>
            <person name="Veneault-Fourrey C."/>
            <person name="Joly D.L."/>
            <person name="Hacquard S."/>
            <person name="Amselem J."/>
            <person name="Cantarel B.L."/>
            <person name="Chiu R."/>
            <person name="Coutinho P.M."/>
            <person name="Feau N."/>
            <person name="Field M."/>
            <person name="Frey P."/>
            <person name="Gelhaye E."/>
            <person name="Goldberg J."/>
            <person name="Grabherr M.G."/>
            <person name="Kodira C.D."/>
            <person name="Kohler A."/>
            <person name="Kuees U."/>
            <person name="Lindquist E.A."/>
            <person name="Lucas S.M."/>
            <person name="Mago R."/>
            <person name="Mauceli E."/>
            <person name="Morin E."/>
            <person name="Murat C."/>
            <person name="Pangilinan J.L."/>
            <person name="Park R."/>
            <person name="Pearson M."/>
            <person name="Quesneville H."/>
            <person name="Rouhier N."/>
            <person name="Sakthikumar S."/>
            <person name="Salamov A.A."/>
            <person name="Schmutz J."/>
            <person name="Selles B."/>
            <person name="Shapiro H."/>
            <person name="Tanguay P."/>
            <person name="Tuskan G.A."/>
            <person name="Henrissat B."/>
            <person name="Van de Peer Y."/>
            <person name="Rouze P."/>
            <person name="Ellis J.G."/>
            <person name="Dodds P.N."/>
            <person name="Schein J.E."/>
            <person name="Zhong S."/>
            <person name="Hamelin R.C."/>
            <person name="Grigoriev I.V."/>
            <person name="Szabo L.J."/>
            <person name="Martin F."/>
        </authorList>
    </citation>
    <scope>NUCLEOTIDE SEQUENCE [LARGE SCALE GENOMIC DNA]</scope>
    <source>
        <strain evidence="5">98AG31 / pathotype 3-4-7</strain>
    </source>
</reference>
<dbReference type="VEuPathDB" id="FungiDB:MELLADRAFT_70982"/>
<dbReference type="RefSeq" id="XP_007406221.1">
    <property type="nucleotide sequence ID" value="XM_007406159.1"/>
</dbReference>
<dbReference type="GO" id="GO:0042144">
    <property type="term" value="P:vacuole fusion, non-autophagic"/>
    <property type="evidence" value="ECO:0007669"/>
    <property type="project" value="TreeGrafter"/>
</dbReference>
<dbReference type="PANTHER" id="PTHR28288:SF2">
    <property type="entry name" value="PROTEASE B INHIBITOR 2"/>
    <property type="match status" value="1"/>
</dbReference>
<organism evidence="5">
    <name type="scientific">Melampsora larici-populina (strain 98AG31 / pathotype 3-4-7)</name>
    <name type="common">Poplar leaf rust fungus</name>
    <dbReference type="NCBI Taxonomy" id="747676"/>
    <lineage>
        <taxon>Eukaryota</taxon>
        <taxon>Fungi</taxon>
        <taxon>Dikarya</taxon>
        <taxon>Basidiomycota</taxon>
        <taxon>Pucciniomycotina</taxon>
        <taxon>Pucciniomycetes</taxon>
        <taxon>Pucciniales</taxon>
        <taxon>Melampsoraceae</taxon>
        <taxon>Melampsora</taxon>
    </lineage>
</organism>
<dbReference type="PANTHER" id="PTHR28288">
    <property type="entry name" value="PROTEASE B INHIBITOR 2"/>
    <property type="match status" value="1"/>
</dbReference>
<dbReference type="InParanoid" id="F4RAN8"/>
<comment type="similarity">
    <text evidence="1">Belongs to the protease inhibitor I9 family.</text>
</comment>
<dbReference type="SUPFAM" id="SSF54897">
    <property type="entry name" value="Protease propeptides/inhibitors"/>
    <property type="match status" value="1"/>
</dbReference>
<protein>
    <submittedName>
        <fullName evidence="4">Putative protease inhibitor</fullName>
    </submittedName>
</protein>
<evidence type="ECO:0000256" key="2">
    <source>
        <dbReference type="SAM" id="MobiDB-lite"/>
    </source>
</evidence>
<evidence type="ECO:0000313" key="4">
    <source>
        <dbReference type="EMBL" id="EGG10752.1"/>
    </source>
</evidence>
<dbReference type="STRING" id="747676.F4RAN8"/>
<dbReference type="eggNOG" id="ENOG502SBW1">
    <property type="taxonomic scope" value="Eukaryota"/>
</dbReference>
<dbReference type="OrthoDB" id="2506678at2759"/>
<gene>
    <name evidence="4" type="ORF">MELLADRAFT_70982</name>
</gene>
<keyword evidence="5" id="KW-1185">Reference proteome</keyword>
<dbReference type="HOGENOM" id="CLU_1971021_0_0_1"/>